<dbReference type="Proteomes" id="UP000321456">
    <property type="component" value="Unassembled WGS sequence"/>
</dbReference>
<reference evidence="1 2" key="1">
    <citation type="submission" date="2019-08" db="EMBL/GenBank/DDBJ databases">
        <title>Professor.</title>
        <authorList>
            <person name="Park J.S."/>
        </authorList>
    </citation>
    <scope>NUCLEOTIDE SEQUENCE [LARGE SCALE GENOMIC DNA]</scope>
    <source>
        <strain evidence="1 2">176CP5-101</strain>
    </source>
</reference>
<dbReference type="AlphaFoldDB" id="A0A5C8V8W3"/>
<name>A0A5C8V8W3_9FLAO</name>
<dbReference type="EMBL" id="VRUR01000001">
    <property type="protein sequence ID" value="TXN37599.1"/>
    <property type="molecule type" value="Genomic_DNA"/>
</dbReference>
<evidence type="ECO:0000313" key="1">
    <source>
        <dbReference type="EMBL" id="TXN37599.1"/>
    </source>
</evidence>
<sequence length="180" mass="21069">MKYNFLILLLIASLWSCKSGFNISQEENDVDYQIINAFISLRKIKALKKETFEPKSNDSIITQLISSNGLNLFHYNLTEDQQNINFEKIFSKNDIGQIKAEFERLRMRRLDKKRLSRDVKIVSTLDKKGETRMITMPIIVPNKNYVFVYSESISDGDLFCMKMENGKWMPFASFPLWTSD</sequence>
<evidence type="ECO:0000313" key="2">
    <source>
        <dbReference type="Proteomes" id="UP000321456"/>
    </source>
</evidence>
<comment type="caution">
    <text evidence="1">The sequence shown here is derived from an EMBL/GenBank/DDBJ whole genome shotgun (WGS) entry which is preliminary data.</text>
</comment>
<protein>
    <submittedName>
        <fullName evidence="1">Uncharacterized protein</fullName>
    </submittedName>
</protein>
<gene>
    <name evidence="1" type="ORF">FVB32_04735</name>
</gene>
<keyword evidence="2" id="KW-1185">Reference proteome</keyword>
<dbReference type="RefSeq" id="WP_147741674.1">
    <property type="nucleotide sequence ID" value="NZ_VRUR01000001.1"/>
</dbReference>
<organism evidence="1 2">
    <name type="scientific">Flagellimonas hymeniacidonis</name>
    <dbReference type="NCBI Taxonomy" id="2603628"/>
    <lineage>
        <taxon>Bacteria</taxon>
        <taxon>Pseudomonadati</taxon>
        <taxon>Bacteroidota</taxon>
        <taxon>Flavobacteriia</taxon>
        <taxon>Flavobacteriales</taxon>
        <taxon>Flavobacteriaceae</taxon>
        <taxon>Flagellimonas</taxon>
    </lineage>
</organism>
<accession>A0A5C8V8W3</accession>
<proteinExistence type="predicted"/>